<protein>
    <submittedName>
        <fullName evidence="2">Uncharacterized protein</fullName>
    </submittedName>
</protein>
<gene>
    <name evidence="1" type="ORF">KP014_20175</name>
    <name evidence="2" type="ORF">SAMN04487895_101520</name>
</gene>
<dbReference type="AlphaFoldDB" id="A0A1H8GID6"/>
<sequence>MLWIIGIEKHPDKTVIQRINLTTGEYLMPKTIKGWLDEALNVIPIEVERHRPQQIIFDIYGDGKILKAALLKVLEREKIIIDEFGVLNWGDTSEERRFAKVEVNQELRDKMIKKYWKLRF</sequence>
<dbReference type="RefSeq" id="WP_036588063.1">
    <property type="nucleotide sequence ID" value="NZ_CP076607.1"/>
</dbReference>
<evidence type="ECO:0000313" key="1">
    <source>
        <dbReference type="EMBL" id="QWU14230.1"/>
    </source>
</evidence>
<reference evidence="2 3" key="1">
    <citation type="submission" date="2016-10" db="EMBL/GenBank/DDBJ databases">
        <authorList>
            <person name="de Groot N.N."/>
        </authorList>
    </citation>
    <scope>NUCLEOTIDE SEQUENCE [LARGE SCALE GENOMIC DNA]</scope>
    <source>
        <strain evidence="2 3">CGMCC 1.10238</strain>
    </source>
</reference>
<organism evidence="2 3">
    <name type="scientific">Paenibacillus sophorae</name>
    <dbReference type="NCBI Taxonomy" id="1333845"/>
    <lineage>
        <taxon>Bacteria</taxon>
        <taxon>Bacillati</taxon>
        <taxon>Bacillota</taxon>
        <taxon>Bacilli</taxon>
        <taxon>Bacillales</taxon>
        <taxon>Paenibacillaceae</taxon>
        <taxon>Paenibacillus</taxon>
    </lineage>
</organism>
<accession>A0A1H8GID6</accession>
<dbReference type="Proteomes" id="UP000198809">
    <property type="component" value="Unassembled WGS sequence"/>
</dbReference>
<name>A0A1H8GID6_9BACL</name>
<dbReference type="STRING" id="1333845.SAMN04487895_101520"/>
<dbReference type="Proteomes" id="UP000683429">
    <property type="component" value="Chromosome"/>
</dbReference>
<proteinExistence type="predicted"/>
<dbReference type="EMBL" id="CP076607">
    <property type="protein sequence ID" value="QWU14230.1"/>
    <property type="molecule type" value="Genomic_DNA"/>
</dbReference>
<reference evidence="1 4" key="2">
    <citation type="submission" date="2021-06" db="EMBL/GenBank/DDBJ databases">
        <title>Whole genome sequence of Paenibacillus sophorae DSM23020 for comparative genomics.</title>
        <authorList>
            <person name="Kim M.-J."/>
            <person name="Lee G."/>
            <person name="Shin J.-H."/>
        </authorList>
    </citation>
    <scope>NUCLEOTIDE SEQUENCE [LARGE SCALE GENOMIC DNA]</scope>
    <source>
        <strain evidence="1 4">DSM 23020</strain>
    </source>
</reference>
<dbReference type="EMBL" id="FODH01000001">
    <property type="protein sequence ID" value="SEN43535.1"/>
    <property type="molecule type" value="Genomic_DNA"/>
</dbReference>
<evidence type="ECO:0000313" key="2">
    <source>
        <dbReference type="EMBL" id="SEN43535.1"/>
    </source>
</evidence>
<evidence type="ECO:0000313" key="3">
    <source>
        <dbReference type="Proteomes" id="UP000198809"/>
    </source>
</evidence>
<keyword evidence="4" id="KW-1185">Reference proteome</keyword>
<dbReference type="OrthoDB" id="9976315at2"/>
<evidence type="ECO:0000313" key="4">
    <source>
        <dbReference type="Proteomes" id="UP000683429"/>
    </source>
</evidence>